<organism evidence="2 3">
    <name type="scientific">Candidatus Lloydbacteria bacterium RIFCSPHIGHO2_02_FULL_51_22</name>
    <dbReference type="NCBI Taxonomy" id="1798663"/>
    <lineage>
        <taxon>Bacteria</taxon>
        <taxon>Candidatus Lloydiibacteriota</taxon>
    </lineage>
</organism>
<dbReference type="AlphaFoldDB" id="A0A1G2DIX5"/>
<accession>A0A1G2DIX5</accession>
<dbReference type="InterPro" id="IPR035461">
    <property type="entry name" value="GmhA/DiaA"/>
</dbReference>
<reference evidence="2 3" key="1">
    <citation type="journal article" date="2016" name="Nat. Commun.">
        <title>Thousands of microbial genomes shed light on interconnected biogeochemical processes in an aquifer system.</title>
        <authorList>
            <person name="Anantharaman K."/>
            <person name="Brown C.T."/>
            <person name="Hug L.A."/>
            <person name="Sharon I."/>
            <person name="Castelle C.J."/>
            <person name="Probst A.J."/>
            <person name="Thomas B.C."/>
            <person name="Singh A."/>
            <person name="Wilkins M.J."/>
            <person name="Karaoz U."/>
            <person name="Brodie E.L."/>
            <person name="Williams K.H."/>
            <person name="Hubbard S.S."/>
            <person name="Banfield J.F."/>
        </authorList>
    </citation>
    <scope>NUCLEOTIDE SEQUENCE [LARGE SCALE GENOMIC DNA]</scope>
</reference>
<comment type="caution">
    <text evidence="2">The sequence shown here is derived from an EMBL/GenBank/DDBJ whole genome shotgun (WGS) entry which is preliminary data.</text>
</comment>
<proteinExistence type="predicted"/>
<dbReference type="Gene3D" id="3.40.50.10490">
    <property type="entry name" value="Glucose-6-phosphate isomerase like protein, domain 1"/>
    <property type="match status" value="1"/>
</dbReference>
<protein>
    <submittedName>
        <fullName evidence="2">Sugar isomerase</fullName>
    </submittedName>
</protein>
<dbReference type="EMBL" id="MHLN01000002">
    <property type="protein sequence ID" value="OGZ12758.1"/>
    <property type="molecule type" value="Genomic_DNA"/>
</dbReference>
<feature type="domain" description="SIS" evidence="1">
    <location>
        <begin position="34"/>
        <end position="195"/>
    </location>
</feature>
<dbReference type="InterPro" id="IPR046348">
    <property type="entry name" value="SIS_dom_sf"/>
</dbReference>
<dbReference type="Proteomes" id="UP000178099">
    <property type="component" value="Unassembled WGS sequence"/>
</dbReference>
<dbReference type="PROSITE" id="PS51464">
    <property type="entry name" value="SIS"/>
    <property type="match status" value="1"/>
</dbReference>
<dbReference type="GO" id="GO:0097367">
    <property type="term" value="F:carbohydrate derivative binding"/>
    <property type="evidence" value="ECO:0007669"/>
    <property type="project" value="InterPro"/>
</dbReference>
<dbReference type="PANTHER" id="PTHR30390">
    <property type="entry name" value="SEDOHEPTULOSE 7-PHOSPHATE ISOMERASE / DNAA INITIATOR-ASSOCIATING FACTOR FOR REPLICATION INITIATION"/>
    <property type="match status" value="1"/>
</dbReference>
<dbReference type="PANTHER" id="PTHR30390:SF6">
    <property type="entry name" value="DNAA INITIATOR-ASSOCIATING PROTEIN DIAA"/>
    <property type="match status" value="1"/>
</dbReference>
<dbReference type="CDD" id="cd05006">
    <property type="entry name" value="SIS_GmhA"/>
    <property type="match status" value="1"/>
</dbReference>
<dbReference type="InterPro" id="IPR050099">
    <property type="entry name" value="SIS_GmhA/DiaA_subfam"/>
</dbReference>
<evidence type="ECO:0000259" key="1">
    <source>
        <dbReference type="PROSITE" id="PS51464"/>
    </source>
</evidence>
<name>A0A1G2DIX5_9BACT</name>
<dbReference type="InterPro" id="IPR001347">
    <property type="entry name" value="SIS_dom"/>
</dbReference>
<dbReference type="SUPFAM" id="SSF53697">
    <property type="entry name" value="SIS domain"/>
    <property type="match status" value="1"/>
</dbReference>
<dbReference type="GO" id="GO:0016853">
    <property type="term" value="F:isomerase activity"/>
    <property type="evidence" value="ECO:0007669"/>
    <property type="project" value="UniProtKB-KW"/>
</dbReference>
<keyword evidence="2" id="KW-0413">Isomerase</keyword>
<dbReference type="Pfam" id="PF13580">
    <property type="entry name" value="SIS_2"/>
    <property type="match status" value="1"/>
</dbReference>
<dbReference type="GO" id="GO:1901135">
    <property type="term" value="P:carbohydrate derivative metabolic process"/>
    <property type="evidence" value="ECO:0007669"/>
    <property type="project" value="InterPro"/>
</dbReference>
<sequence>MNFYQDYIWGYLKEVKEIARLIDQESIARLVEHLHALRERGGRLFIIGIGGSAANASHAVNDFRKICGIEAYAPTDNVAELTAWTNDDSFDVIFSKWFQCSKLDSKDAVLVLSVGGGSATTSRNITRALEYAKSVGATTLGIVSRNGGATKEMGDAVVLVPVVHEKRITPHAEEWQAVLWHLITNALAEYSPLKKS</sequence>
<evidence type="ECO:0000313" key="3">
    <source>
        <dbReference type="Proteomes" id="UP000178099"/>
    </source>
</evidence>
<gene>
    <name evidence="2" type="ORF">A3D67_02930</name>
</gene>
<evidence type="ECO:0000313" key="2">
    <source>
        <dbReference type="EMBL" id="OGZ12758.1"/>
    </source>
</evidence>